<dbReference type="Proteomes" id="UP000293550">
    <property type="component" value="Unassembled WGS sequence"/>
</dbReference>
<dbReference type="RefSeq" id="WP_130153718.1">
    <property type="nucleotide sequence ID" value="NZ_SCFB01000004.1"/>
</dbReference>
<dbReference type="EMBL" id="SCFB01000004">
    <property type="protein sequence ID" value="RZI46620.1"/>
    <property type="molecule type" value="Genomic_DNA"/>
</dbReference>
<name>A0A4Q7DJT5_9PROT</name>
<dbReference type="OrthoDB" id="8594924at2"/>
<dbReference type="AlphaFoldDB" id="A0A4Q7DJT5"/>
<protein>
    <submittedName>
        <fullName evidence="1">RebB like protein</fullName>
    </submittedName>
</protein>
<evidence type="ECO:0000313" key="1">
    <source>
        <dbReference type="EMBL" id="RZI46620.1"/>
    </source>
</evidence>
<reference evidence="1 2" key="1">
    <citation type="submission" date="2018-10" db="EMBL/GenBank/DDBJ databases">
        <title>An updated phylogeny of the Alphaproteobacteria reveals that the parasitic Rickettsiales and Holosporales have independent origins.</title>
        <authorList>
            <person name="Munoz-Gomez S.A."/>
            <person name="Hess S."/>
            <person name="Burger G."/>
            <person name="Lang B.F."/>
            <person name="Susko E."/>
            <person name="Slamovits C.H."/>
            <person name="Roger A.J."/>
        </authorList>
    </citation>
    <scope>NUCLEOTIDE SEQUENCE [LARGE SCALE GENOMIC DNA]</scope>
    <source>
        <strain evidence="1">HOLO01</strain>
    </source>
</reference>
<dbReference type="Pfam" id="PF11747">
    <property type="entry name" value="RebB"/>
    <property type="match status" value="1"/>
</dbReference>
<evidence type="ECO:0000313" key="2">
    <source>
        <dbReference type="Proteomes" id="UP000293550"/>
    </source>
</evidence>
<accession>A0A4Q7DJT5</accession>
<keyword evidence="2" id="KW-1185">Reference proteome</keyword>
<organism evidence="1 2">
    <name type="scientific">Candidatus Finniella inopinata</name>
    <dbReference type="NCBI Taxonomy" id="1696036"/>
    <lineage>
        <taxon>Bacteria</taxon>
        <taxon>Pseudomonadati</taxon>
        <taxon>Pseudomonadota</taxon>
        <taxon>Alphaproteobacteria</taxon>
        <taxon>Holosporales</taxon>
        <taxon>Candidatus Paracaedibacteraceae</taxon>
        <taxon>Candidatus Finniella</taxon>
    </lineage>
</organism>
<dbReference type="InterPro" id="IPR021070">
    <property type="entry name" value="Killing_trait_RebB"/>
</dbReference>
<comment type="caution">
    <text evidence="1">The sequence shown here is derived from an EMBL/GenBank/DDBJ whole genome shotgun (WGS) entry which is preliminary data.</text>
</comment>
<proteinExistence type="predicted"/>
<sequence length="71" mass="7610">MNDKVNGQITDAVTQTNVKVLGESPAQALSMVYQTMAHSLSLSMQNASSTQQQMQQIGNAIVAKAVKNIMD</sequence>
<gene>
    <name evidence="1" type="ORF">EQU50_03265</name>
</gene>